<keyword evidence="20" id="KW-0175">Coiled coil</keyword>
<dbReference type="PANTHER" id="PTHR43209">
    <property type="entry name" value="TRNA SULFURTRANSFERASE"/>
    <property type="match status" value="1"/>
</dbReference>
<evidence type="ECO:0000256" key="17">
    <source>
        <dbReference type="ARBA" id="ARBA00077849"/>
    </source>
</evidence>
<dbReference type="InterPro" id="IPR020536">
    <property type="entry name" value="ThiI_AANH"/>
</dbReference>
<dbReference type="SUPFAM" id="SSF52402">
    <property type="entry name" value="Adenine nucleotide alpha hydrolases-like"/>
    <property type="match status" value="1"/>
</dbReference>
<evidence type="ECO:0000256" key="11">
    <source>
        <dbReference type="ARBA" id="ARBA00052330"/>
    </source>
</evidence>
<dbReference type="CDD" id="cd01712">
    <property type="entry name" value="PPase_ThiI"/>
    <property type="match status" value="1"/>
</dbReference>
<keyword evidence="9 19" id="KW-0784">Thiamine biosynthesis</keyword>
<evidence type="ECO:0000256" key="9">
    <source>
        <dbReference type="ARBA" id="ARBA00022977"/>
    </source>
</evidence>
<evidence type="ECO:0000256" key="12">
    <source>
        <dbReference type="ARBA" id="ARBA00058382"/>
    </source>
</evidence>
<dbReference type="InterPro" id="IPR054173">
    <property type="entry name" value="ThiI_fer"/>
</dbReference>
<dbReference type="SMART" id="SM00981">
    <property type="entry name" value="THUMP"/>
    <property type="match status" value="1"/>
</dbReference>
<evidence type="ECO:0000259" key="21">
    <source>
        <dbReference type="PROSITE" id="PS51165"/>
    </source>
</evidence>
<evidence type="ECO:0000256" key="7">
    <source>
        <dbReference type="ARBA" id="ARBA00022840"/>
    </source>
</evidence>
<evidence type="ECO:0000256" key="5">
    <source>
        <dbReference type="ARBA" id="ARBA00022679"/>
    </source>
</evidence>
<comment type="similarity">
    <text evidence="13 19">Belongs to the ThiI family.</text>
</comment>
<dbReference type="Pfam" id="PF22025">
    <property type="entry name" value="ThiI_fer"/>
    <property type="match status" value="1"/>
</dbReference>
<dbReference type="OrthoDB" id="9773948at2"/>
<dbReference type="HAMAP" id="MF_00021">
    <property type="entry name" value="ThiI"/>
    <property type="match status" value="1"/>
</dbReference>
<evidence type="ECO:0000256" key="14">
    <source>
        <dbReference type="ARBA" id="ARBA00066827"/>
    </source>
</evidence>
<evidence type="ECO:0000256" key="2">
    <source>
        <dbReference type="ARBA" id="ARBA00004948"/>
    </source>
</evidence>
<dbReference type="GO" id="GO:0002937">
    <property type="term" value="P:tRNA 4-thiouridine biosynthesis"/>
    <property type="evidence" value="ECO:0007669"/>
    <property type="project" value="TreeGrafter"/>
</dbReference>
<evidence type="ECO:0000256" key="16">
    <source>
        <dbReference type="ARBA" id="ARBA00075337"/>
    </source>
</evidence>
<comment type="pathway">
    <text evidence="2 19">Cofactor biosynthesis; thiamine diphosphate biosynthesis.</text>
</comment>
<feature type="coiled-coil region" evidence="20">
    <location>
        <begin position="363"/>
        <end position="390"/>
    </location>
</feature>
<gene>
    <name evidence="19" type="primary">thiI</name>
    <name evidence="22" type="ORF">SAMN05216378_0530</name>
</gene>
<dbReference type="Pfam" id="PF02926">
    <property type="entry name" value="THUMP"/>
    <property type="match status" value="1"/>
</dbReference>
<dbReference type="GO" id="GO:0009228">
    <property type="term" value="P:thiamine biosynthetic process"/>
    <property type="evidence" value="ECO:0007669"/>
    <property type="project" value="UniProtKB-KW"/>
</dbReference>
<dbReference type="InterPro" id="IPR003720">
    <property type="entry name" value="tRNA_STrfase"/>
</dbReference>
<evidence type="ECO:0000256" key="18">
    <source>
        <dbReference type="ARBA" id="ARBA00080570"/>
    </source>
</evidence>
<evidence type="ECO:0000256" key="20">
    <source>
        <dbReference type="SAM" id="Coils"/>
    </source>
</evidence>
<organism evidence="22 23">
    <name type="scientific">Paenibacillus catalpae</name>
    <dbReference type="NCBI Taxonomy" id="1045775"/>
    <lineage>
        <taxon>Bacteria</taxon>
        <taxon>Bacillati</taxon>
        <taxon>Bacillota</taxon>
        <taxon>Bacilli</taxon>
        <taxon>Bacillales</taxon>
        <taxon>Paenibacillaceae</taxon>
        <taxon>Paenibacillus</taxon>
    </lineage>
</organism>
<dbReference type="PANTHER" id="PTHR43209:SF1">
    <property type="entry name" value="TRNA SULFURTRANSFERASE"/>
    <property type="match status" value="1"/>
</dbReference>
<comment type="function">
    <text evidence="12 19">Catalyzes the ATP-dependent transfer of a sulfur to tRNA to produce 4-thiouridine in position 8 of tRNAs, which functions as a near-UV photosensor. Also catalyzes the transfer of sulfur to the sulfur carrier protein ThiS, forming ThiS-thiocarboxylate. This is a step in the synthesis of thiazole, in the thiamine biosynthesis pathway. The sulfur is donated as persulfide by IscS.</text>
</comment>
<evidence type="ECO:0000313" key="23">
    <source>
        <dbReference type="Proteomes" id="UP000198855"/>
    </source>
</evidence>
<keyword evidence="7 19" id="KW-0067">ATP-binding</keyword>
<feature type="binding site" evidence="19">
    <location>
        <position position="266"/>
    </location>
    <ligand>
        <name>ATP</name>
        <dbReference type="ChEBI" id="CHEBI:30616"/>
    </ligand>
</feature>
<dbReference type="GO" id="GO:0005524">
    <property type="term" value="F:ATP binding"/>
    <property type="evidence" value="ECO:0007669"/>
    <property type="project" value="UniProtKB-UniRule"/>
</dbReference>
<dbReference type="RefSeq" id="WP_091180674.1">
    <property type="nucleotide sequence ID" value="NZ_FOMT01000001.1"/>
</dbReference>
<dbReference type="GO" id="GO:0009229">
    <property type="term" value="P:thiamine diphosphate biosynthetic process"/>
    <property type="evidence" value="ECO:0007669"/>
    <property type="project" value="UniProtKB-UniRule"/>
</dbReference>
<keyword evidence="4 19" id="KW-0820">tRNA-binding</keyword>
<evidence type="ECO:0000256" key="10">
    <source>
        <dbReference type="ARBA" id="ARBA00050570"/>
    </source>
</evidence>
<dbReference type="InterPro" id="IPR014729">
    <property type="entry name" value="Rossmann-like_a/b/a_fold"/>
</dbReference>
<comment type="catalytic activity">
    <reaction evidence="11 19">
        <text>[ThiS sulfur-carrier protein]-C-terminal Gly-Gly-AMP + S-sulfanyl-L-cysteinyl-[cysteine desulfurase] + AH2 = [ThiS sulfur-carrier protein]-C-terminal-Gly-aminoethanethioate + L-cysteinyl-[cysteine desulfurase] + A + AMP + 2 H(+)</text>
        <dbReference type="Rhea" id="RHEA:43340"/>
        <dbReference type="Rhea" id="RHEA-COMP:12157"/>
        <dbReference type="Rhea" id="RHEA-COMP:12158"/>
        <dbReference type="Rhea" id="RHEA-COMP:12910"/>
        <dbReference type="Rhea" id="RHEA-COMP:19908"/>
        <dbReference type="ChEBI" id="CHEBI:13193"/>
        <dbReference type="ChEBI" id="CHEBI:15378"/>
        <dbReference type="ChEBI" id="CHEBI:17499"/>
        <dbReference type="ChEBI" id="CHEBI:29950"/>
        <dbReference type="ChEBI" id="CHEBI:61963"/>
        <dbReference type="ChEBI" id="CHEBI:90618"/>
        <dbReference type="ChEBI" id="CHEBI:232372"/>
        <dbReference type="ChEBI" id="CHEBI:456215"/>
    </reaction>
</comment>
<keyword evidence="5 19" id="KW-0808">Transferase</keyword>
<feature type="binding site" evidence="19">
    <location>
        <begin position="183"/>
        <end position="184"/>
    </location>
    <ligand>
        <name>ATP</name>
        <dbReference type="ChEBI" id="CHEBI:30616"/>
    </ligand>
</feature>
<dbReference type="EMBL" id="FOMT01000001">
    <property type="protein sequence ID" value="SFD58397.1"/>
    <property type="molecule type" value="Genomic_DNA"/>
</dbReference>
<keyword evidence="6 19" id="KW-0547">Nucleotide-binding</keyword>
<feature type="domain" description="THUMP" evidence="21">
    <location>
        <begin position="60"/>
        <end position="165"/>
    </location>
</feature>
<keyword evidence="23" id="KW-1185">Reference proteome</keyword>
<dbReference type="InterPro" id="IPR049961">
    <property type="entry name" value="ThiI_N"/>
</dbReference>
<dbReference type="CDD" id="cd11716">
    <property type="entry name" value="THUMP_ThiI"/>
    <property type="match status" value="1"/>
</dbReference>
<comment type="catalytic activity">
    <reaction evidence="10 19">
        <text>[ThiI sulfur-carrier protein]-S-sulfanyl-L-cysteine + a uridine in tRNA + 2 reduced [2Fe-2S]-[ferredoxin] + ATP + H(+) = [ThiI sulfur-carrier protein]-L-cysteine + a 4-thiouridine in tRNA + 2 oxidized [2Fe-2S]-[ferredoxin] + AMP + diphosphate</text>
        <dbReference type="Rhea" id="RHEA:24176"/>
        <dbReference type="Rhea" id="RHEA-COMP:10000"/>
        <dbReference type="Rhea" id="RHEA-COMP:10001"/>
        <dbReference type="Rhea" id="RHEA-COMP:13337"/>
        <dbReference type="Rhea" id="RHEA-COMP:13338"/>
        <dbReference type="Rhea" id="RHEA-COMP:13339"/>
        <dbReference type="Rhea" id="RHEA-COMP:13340"/>
        <dbReference type="ChEBI" id="CHEBI:15378"/>
        <dbReference type="ChEBI" id="CHEBI:29950"/>
        <dbReference type="ChEBI" id="CHEBI:30616"/>
        <dbReference type="ChEBI" id="CHEBI:33019"/>
        <dbReference type="ChEBI" id="CHEBI:33737"/>
        <dbReference type="ChEBI" id="CHEBI:33738"/>
        <dbReference type="ChEBI" id="CHEBI:61963"/>
        <dbReference type="ChEBI" id="CHEBI:65315"/>
        <dbReference type="ChEBI" id="CHEBI:136798"/>
        <dbReference type="ChEBI" id="CHEBI:456215"/>
        <dbReference type="EC" id="2.8.1.4"/>
    </reaction>
</comment>
<dbReference type="InterPro" id="IPR004114">
    <property type="entry name" value="THUMP_dom"/>
</dbReference>
<evidence type="ECO:0000256" key="3">
    <source>
        <dbReference type="ARBA" id="ARBA00022490"/>
    </source>
</evidence>
<evidence type="ECO:0000256" key="8">
    <source>
        <dbReference type="ARBA" id="ARBA00022884"/>
    </source>
</evidence>
<evidence type="ECO:0000256" key="15">
    <source>
        <dbReference type="ARBA" id="ARBA00071867"/>
    </source>
</evidence>
<accession>A0A1I1TIK6</accession>
<dbReference type="InterPro" id="IPR050102">
    <property type="entry name" value="tRNA_sulfurtransferase_ThiI"/>
</dbReference>
<proteinExistence type="inferred from homology"/>
<dbReference type="FunFam" id="3.40.50.620:FF:000053">
    <property type="entry name" value="Probable tRNA sulfurtransferase"/>
    <property type="match status" value="1"/>
</dbReference>
<keyword evidence="8 19" id="KW-0694">RNA-binding</keyword>
<dbReference type="EC" id="2.8.1.4" evidence="14 19"/>
<dbReference type="UniPathway" id="UPA00060"/>
<dbReference type="Pfam" id="PF02568">
    <property type="entry name" value="ThiI"/>
    <property type="match status" value="1"/>
</dbReference>
<keyword evidence="3 19" id="KW-0963">Cytoplasm</keyword>
<evidence type="ECO:0000256" key="19">
    <source>
        <dbReference type="HAMAP-Rule" id="MF_00021"/>
    </source>
</evidence>
<comment type="subcellular location">
    <subcellularLocation>
        <location evidence="1 19">Cytoplasm</location>
    </subcellularLocation>
</comment>
<reference evidence="23" key="1">
    <citation type="submission" date="2016-10" db="EMBL/GenBank/DDBJ databases">
        <authorList>
            <person name="Varghese N."/>
            <person name="Submissions S."/>
        </authorList>
    </citation>
    <scope>NUCLEOTIDE SEQUENCE [LARGE SCALE GENOMIC DNA]</scope>
    <source>
        <strain evidence="23">CGMCC 1.10784</strain>
    </source>
</reference>
<dbReference type="STRING" id="1045775.SAMN05216378_0530"/>
<name>A0A1I1TIK6_9BACL</name>
<dbReference type="GO" id="GO:0000049">
    <property type="term" value="F:tRNA binding"/>
    <property type="evidence" value="ECO:0007669"/>
    <property type="project" value="UniProtKB-UniRule"/>
</dbReference>
<dbReference type="NCBIfam" id="TIGR00342">
    <property type="entry name" value="tRNA uracil 4-sulfurtransferase ThiI"/>
    <property type="match status" value="1"/>
</dbReference>
<sequence length="406" mass="45427">MIYDKIIVRYGDLVMKGRNRNQFEKRMLQQIKLALQSFPTLTYVKTFGRMTISLNGESFEPIAERLKDVFGIISFSPVIGVENKLEDIQAAALQLMQGLEQTPATFKVSAKRAWKPFPHTSQEMNHLVGSHVLRAIAELKVDVRNPVVDLRVDIQEEATYIYNTVIKGAGGFPFGSNGKAMLLLSGGIDSPVAGWMAMRKGLELEAVHFHSYPFTSDKAKEKVIDLARRLSYYAGAPLKLHLVPFTEIQTRLVQAKQDNLMITLMRRAMLRITEELANRNGAGGIVTGESLGQVASQTLSSMNVIGRATVLPMLKPLLMMDKQEIIDEAERIGTFATSILPYEDCCTLFLPKSPSTNPNLNVVERAESYISELEQLLREAVERTEVMELTPDVQASEETAGEDRWF</sequence>
<evidence type="ECO:0000313" key="22">
    <source>
        <dbReference type="EMBL" id="SFD58397.1"/>
    </source>
</evidence>
<dbReference type="Proteomes" id="UP000198855">
    <property type="component" value="Unassembled WGS sequence"/>
</dbReference>
<feature type="binding site" evidence="19">
    <location>
        <position position="297"/>
    </location>
    <ligand>
        <name>ATP</name>
        <dbReference type="ChEBI" id="CHEBI:30616"/>
    </ligand>
</feature>
<evidence type="ECO:0000256" key="13">
    <source>
        <dbReference type="ARBA" id="ARBA00061472"/>
    </source>
</evidence>
<feature type="binding site" evidence="19">
    <location>
        <begin position="208"/>
        <end position="209"/>
    </location>
    <ligand>
        <name>ATP</name>
        <dbReference type="ChEBI" id="CHEBI:30616"/>
    </ligand>
</feature>
<dbReference type="PROSITE" id="PS51165">
    <property type="entry name" value="THUMP"/>
    <property type="match status" value="1"/>
</dbReference>
<feature type="binding site" evidence="19">
    <location>
        <position position="288"/>
    </location>
    <ligand>
        <name>ATP</name>
        <dbReference type="ChEBI" id="CHEBI:30616"/>
    </ligand>
</feature>
<dbReference type="GO" id="GO:0140741">
    <property type="term" value="F:tRNA-uracil-4 sulfurtransferase activity"/>
    <property type="evidence" value="ECO:0007669"/>
    <property type="project" value="UniProtKB-EC"/>
</dbReference>
<evidence type="ECO:0000256" key="1">
    <source>
        <dbReference type="ARBA" id="ARBA00004496"/>
    </source>
</evidence>
<dbReference type="AlphaFoldDB" id="A0A1I1TIK6"/>
<dbReference type="GO" id="GO:0004810">
    <property type="term" value="F:CCA tRNA nucleotidyltransferase activity"/>
    <property type="evidence" value="ECO:0007669"/>
    <property type="project" value="InterPro"/>
</dbReference>
<dbReference type="InterPro" id="IPR049962">
    <property type="entry name" value="THUMP_ThiI"/>
</dbReference>
<dbReference type="GO" id="GO:0052837">
    <property type="term" value="P:thiazole biosynthetic process"/>
    <property type="evidence" value="ECO:0007669"/>
    <property type="project" value="TreeGrafter"/>
</dbReference>
<evidence type="ECO:0000256" key="6">
    <source>
        <dbReference type="ARBA" id="ARBA00022741"/>
    </source>
</evidence>
<dbReference type="SUPFAM" id="SSF143437">
    <property type="entry name" value="THUMP domain-like"/>
    <property type="match status" value="1"/>
</dbReference>
<dbReference type="Gene3D" id="3.40.50.620">
    <property type="entry name" value="HUPs"/>
    <property type="match status" value="1"/>
</dbReference>
<dbReference type="GO" id="GO:0005829">
    <property type="term" value="C:cytosol"/>
    <property type="evidence" value="ECO:0007669"/>
    <property type="project" value="TreeGrafter"/>
</dbReference>
<evidence type="ECO:0000256" key="4">
    <source>
        <dbReference type="ARBA" id="ARBA00022555"/>
    </source>
</evidence>
<protein>
    <recommendedName>
        <fullName evidence="15 19">Probable tRNA sulfurtransferase</fullName>
        <ecNumber evidence="14 19">2.8.1.4</ecNumber>
    </recommendedName>
    <alternativeName>
        <fullName evidence="16 19">Sulfur carrier protein ThiS sulfurtransferase</fullName>
    </alternativeName>
    <alternativeName>
        <fullName evidence="17 19">Thiamine biosynthesis protein ThiI</fullName>
    </alternativeName>
    <alternativeName>
        <fullName evidence="18 19">tRNA 4-thiouridine synthase</fullName>
    </alternativeName>
</protein>
<dbReference type="Gene3D" id="3.30.2130.30">
    <property type="match status" value="1"/>
</dbReference>